<comment type="subunit">
    <text evidence="14">Homotetramer.</text>
</comment>
<evidence type="ECO:0000256" key="5">
    <source>
        <dbReference type="ARBA" id="ARBA00012828"/>
    </source>
</evidence>
<evidence type="ECO:0000256" key="12">
    <source>
        <dbReference type="ARBA" id="ARBA00022958"/>
    </source>
</evidence>
<keyword evidence="12 14" id="KW-0630">Potassium</keyword>
<gene>
    <name evidence="19" type="primary">metK_1</name>
    <name evidence="19" type="ORF">LMG27198_17970</name>
</gene>
<dbReference type="EC" id="2.5.1.6" evidence="5 13"/>
<dbReference type="GO" id="GO:0006730">
    <property type="term" value="P:one-carbon metabolic process"/>
    <property type="evidence" value="ECO:0007669"/>
    <property type="project" value="UniProtKB-KW"/>
</dbReference>
<evidence type="ECO:0000313" key="20">
    <source>
        <dbReference type="Proteomes" id="UP001144323"/>
    </source>
</evidence>
<dbReference type="InterPro" id="IPR022636">
    <property type="entry name" value="S-AdoMet_synthetase_sfam"/>
</dbReference>
<dbReference type="GO" id="GO:0004478">
    <property type="term" value="F:methionine adenosyltransferase activity"/>
    <property type="evidence" value="ECO:0007669"/>
    <property type="project" value="UniProtKB-UniRule"/>
</dbReference>
<dbReference type="RefSeq" id="WP_281802236.1">
    <property type="nucleotide sequence ID" value="NZ_BSEC01000001.1"/>
</dbReference>
<accession>A0A9W6GTY3</accession>
<keyword evidence="11 14" id="KW-0460">Magnesium</keyword>
<keyword evidence="10" id="KW-0067">ATP-binding</keyword>
<dbReference type="Proteomes" id="UP001144323">
    <property type="component" value="Unassembled WGS sequence"/>
</dbReference>
<evidence type="ECO:0000256" key="10">
    <source>
        <dbReference type="ARBA" id="ARBA00022840"/>
    </source>
</evidence>
<dbReference type="InterPro" id="IPR022630">
    <property type="entry name" value="S-AdoMet_synt_C"/>
</dbReference>
<evidence type="ECO:0000256" key="8">
    <source>
        <dbReference type="ARBA" id="ARBA00022723"/>
    </source>
</evidence>
<dbReference type="PROSITE" id="PS00377">
    <property type="entry name" value="ADOMET_SYNTHASE_2"/>
    <property type="match status" value="1"/>
</dbReference>
<evidence type="ECO:0000256" key="7">
    <source>
        <dbReference type="ARBA" id="ARBA00022679"/>
    </source>
</evidence>
<dbReference type="PROSITE" id="PS00376">
    <property type="entry name" value="ADOMET_SYNTHASE_1"/>
    <property type="match status" value="1"/>
</dbReference>
<evidence type="ECO:0000256" key="13">
    <source>
        <dbReference type="NCBIfam" id="TIGR01034"/>
    </source>
</evidence>
<dbReference type="Pfam" id="PF02772">
    <property type="entry name" value="S-AdoMet_synt_M"/>
    <property type="match status" value="1"/>
</dbReference>
<proteinExistence type="inferred from homology"/>
<name>A0A9W6GTY3_9HYPH</name>
<protein>
    <recommendedName>
        <fullName evidence="5 13">Methionine adenosyltransferase</fullName>
        <ecNumber evidence="5 13">2.5.1.6</ecNumber>
    </recommendedName>
</protein>
<dbReference type="AlphaFoldDB" id="A0A9W6GTY3"/>
<organism evidence="19 20">
    <name type="scientific">Methylocystis echinoides</name>
    <dbReference type="NCBI Taxonomy" id="29468"/>
    <lineage>
        <taxon>Bacteria</taxon>
        <taxon>Pseudomonadati</taxon>
        <taxon>Pseudomonadota</taxon>
        <taxon>Alphaproteobacteria</taxon>
        <taxon>Hyphomicrobiales</taxon>
        <taxon>Methylocystaceae</taxon>
        <taxon>Methylocystis</taxon>
    </lineage>
</organism>
<keyword evidence="6" id="KW-0554">One-carbon metabolism</keyword>
<evidence type="ECO:0000256" key="14">
    <source>
        <dbReference type="RuleBase" id="RU000542"/>
    </source>
</evidence>
<keyword evidence="8 14" id="KW-0479">Metal-binding</keyword>
<dbReference type="Gene3D" id="3.30.300.10">
    <property type="match status" value="3"/>
</dbReference>
<evidence type="ECO:0000256" key="6">
    <source>
        <dbReference type="ARBA" id="ARBA00022563"/>
    </source>
</evidence>
<evidence type="ECO:0000256" key="2">
    <source>
        <dbReference type="ARBA" id="ARBA00001958"/>
    </source>
</evidence>
<dbReference type="InterPro" id="IPR002133">
    <property type="entry name" value="S-AdoMet_synthetase"/>
</dbReference>
<evidence type="ECO:0000256" key="1">
    <source>
        <dbReference type="ARBA" id="ARBA00001946"/>
    </source>
</evidence>
<dbReference type="GO" id="GO:0005737">
    <property type="term" value="C:cytoplasm"/>
    <property type="evidence" value="ECO:0007669"/>
    <property type="project" value="UniProtKB-SubCell"/>
</dbReference>
<dbReference type="InterPro" id="IPR022631">
    <property type="entry name" value="ADOMET_SYNTHASE_CS"/>
</dbReference>
<comment type="caution">
    <text evidence="19">The sequence shown here is derived from an EMBL/GenBank/DDBJ whole genome shotgun (WGS) entry which is preliminary data.</text>
</comment>
<dbReference type="PIRSF" id="PIRSF000497">
    <property type="entry name" value="MAT"/>
    <property type="match status" value="1"/>
</dbReference>
<evidence type="ECO:0000259" key="18">
    <source>
        <dbReference type="Pfam" id="PF02773"/>
    </source>
</evidence>
<comment type="subcellular location">
    <subcellularLocation>
        <location evidence="14">Cytoplasm</location>
    </subcellularLocation>
</comment>
<dbReference type="GO" id="GO:0006556">
    <property type="term" value="P:S-adenosylmethionine biosynthetic process"/>
    <property type="evidence" value="ECO:0007669"/>
    <property type="project" value="UniProtKB-UniRule"/>
</dbReference>
<dbReference type="NCBIfam" id="TIGR01034">
    <property type="entry name" value="metK"/>
    <property type="match status" value="1"/>
</dbReference>
<evidence type="ECO:0000256" key="11">
    <source>
        <dbReference type="ARBA" id="ARBA00022842"/>
    </source>
</evidence>
<dbReference type="GO" id="GO:0005524">
    <property type="term" value="F:ATP binding"/>
    <property type="evidence" value="ECO:0007669"/>
    <property type="project" value="UniProtKB-KW"/>
</dbReference>
<dbReference type="SUPFAM" id="SSF55973">
    <property type="entry name" value="S-adenosylmethionine synthetase"/>
    <property type="match status" value="3"/>
</dbReference>
<feature type="domain" description="S-adenosylmethionine synthetase N-terminal" evidence="16">
    <location>
        <begin position="5"/>
        <end position="109"/>
    </location>
</feature>
<dbReference type="CDD" id="cd18079">
    <property type="entry name" value="S-AdoMet_synt"/>
    <property type="match status" value="1"/>
</dbReference>
<comment type="similarity">
    <text evidence="4 15">Belongs to the AdoMet synthase family.</text>
</comment>
<sequence length="396" mass="43208">MTRKNYLFTSESVSEGHPDKVCDRISDEIVDEFFREGPKAGIDPYAIRVAAECLATTNRVVIAGEVRGPHISFDRITQIAREAIRAIGYEQRGFHWNTANIEVLLHEQSVDIAQGVDAAGNKDEGAGDQGIMFGYAVRETPDLMPAPLYYSHKILESLAQARHSGKEKGLGPDAKSQVTVRYVDGKPVEATQIVLSHQHVDESLTPADIRRIAEPYIRAALPSDWITSNTVWHVNPTGKFFIGGPDGDSGLTGRKIIVDTYGGAAPHGGGAFSGKDPTKVDRSAAYAARYLAKNVVAAGLADRCTLQLAYAIGVAEPLSIYVDLHGTGQVPEDKLEAVLPQLVRLTPRGIREHLQLNRPIYARTSAYGHFGRAPEADGGFSWEKTDLVDQLKSHFR</sequence>
<evidence type="ECO:0000259" key="17">
    <source>
        <dbReference type="Pfam" id="PF02772"/>
    </source>
</evidence>
<keyword evidence="9" id="KW-0547">Nucleotide-binding</keyword>
<comment type="cofactor">
    <cofactor evidence="1">
        <name>Mg(2+)</name>
        <dbReference type="ChEBI" id="CHEBI:18420"/>
    </cofactor>
</comment>
<dbReference type="GO" id="GO:0046872">
    <property type="term" value="F:metal ion binding"/>
    <property type="evidence" value="ECO:0007669"/>
    <property type="project" value="UniProtKB-KW"/>
</dbReference>
<evidence type="ECO:0000256" key="9">
    <source>
        <dbReference type="ARBA" id="ARBA00022741"/>
    </source>
</evidence>
<evidence type="ECO:0000259" key="16">
    <source>
        <dbReference type="Pfam" id="PF00438"/>
    </source>
</evidence>
<reference evidence="19" key="1">
    <citation type="journal article" date="2023" name="Int. J. Syst. Evol. Microbiol.">
        <title>Methylocystis iwaonis sp. nov., a type II methane-oxidizing bacterium from surface soil of a rice paddy field in Japan, and emended description of the genus Methylocystis (ex Whittenbury et al. 1970) Bowman et al. 1993.</title>
        <authorList>
            <person name="Kaise H."/>
            <person name="Sawadogo J.B."/>
            <person name="Alam M.S."/>
            <person name="Ueno C."/>
            <person name="Dianou D."/>
            <person name="Shinjo R."/>
            <person name="Asakawa S."/>
        </authorList>
    </citation>
    <scope>NUCLEOTIDE SEQUENCE</scope>
    <source>
        <strain evidence="19">LMG27198</strain>
    </source>
</reference>
<feature type="domain" description="S-adenosylmethionine synthetase central" evidence="17">
    <location>
        <begin position="124"/>
        <end position="240"/>
    </location>
</feature>
<evidence type="ECO:0000256" key="15">
    <source>
        <dbReference type="RuleBase" id="RU004462"/>
    </source>
</evidence>
<evidence type="ECO:0000256" key="3">
    <source>
        <dbReference type="ARBA" id="ARBA00005224"/>
    </source>
</evidence>
<comment type="cofactor">
    <cofactor evidence="2">
        <name>K(+)</name>
        <dbReference type="ChEBI" id="CHEBI:29103"/>
    </cofactor>
</comment>
<dbReference type="Pfam" id="PF02773">
    <property type="entry name" value="S-AdoMet_synt_C"/>
    <property type="match status" value="1"/>
</dbReference>
<dbReference type="EMBL" id="BSEC01000001">
    <property type="protein sequence ID" value="GLI92805.1"/>
    <property type="molecule type" value="Genomic_DNA"/>
</dbReference>
<dbReference type="PANTHER" id="PTHR11964">
    <property type="entry name" value="S-ADENOSYLMETHIONINE SYNTHETASE"/>
    <property type="match status" value="1"/>
</dbReference>
<feature type="domain" description="S-adenosylmethionine synthetase C-terminal" evidence="18">
    <location>
        <begin position="242"/>
        <end position="384"/>
    </location>
</feature>
<keyword evidence="20" id="KW-1185">Reference proteome</keyword>
<dbReference type="InterPro" id="IPR022629">
    <property type="entry name" value="S-AdoMet_synt_central"/>
</dbReference>
<keyword evidence="7" id="KW-0808">Transferase</keyword>
<dbReference type="InterPro" id="IPR022628">
    <property type="entry name" value="S-AdoMet_synt_N"/>
</dbReference>
<comment type="pathway">
    <text evidence="3">Amino-acid biosynthesis; S-adenosyl-L-methionine biosynthesis; S-adenosyl-L-methionine from L-methionine: step 1/1.</text>
</comment>
<dbReference type="Pfam" id="PF00438">
    <property type="entry name" value="S-AdoMet_synt_N"/>
    <property type="match status" value="1"/>
</dbReference>
<evidence type="ECO:0000256" key="4">
    <source>
        <dbReference type="ARBA" id="ARBA00009685"/>
    </source>
</evidence>
<evidence type="ECO:0000313" key="19">
    <source>
        <dbReference type="EMBL" id="GLI92805.1"/>
    </source>
</evidence>